<dbReference type="GO" id="GO:0004386">
    <property type="term" value="F:helicase activity"/>
    <property type="evidence" value="ECO:0007669"/>
    <property type="project" value="UniProtKB-KW"/>
</dbReference>
<dbReference type="Proteomes" id="UP001174909">
    <property type="component" value="Unassembled WGS sequence"/>
</dbReference>
<keyword evidence="2" id="KW-0378">Hydrolase</keyword>
<keyword evidence="2" id="KW-0067">ATP-binding</keyword>
<dbReference type="Pfam" id="PF14520">
    <property type="entry name" value="HHH_5"/>
    <property type="match status" value="1"/>
</dbReference>
<evidence type="ECO:0000313" key="2">
    <source>
        <dbReference type="EMBL" id="CAI8033665.1"/>
    </source>
</evidence>
<name>A0AA35SP40_GEOBA</name>
<organism evidence="2 3">
    <name type="scientific">Geodia barretti</name>
    <name type="common">Barrett's horny sponge</name>
    <dbReference type="NCBI Taxonomy" id="519541"/>
    <lineage>
        <taxon>Eukaryota</taxon>
        <taxon>Metazoa</taxon>
        <taxon>Porifera</taxon>
        <taxon>Demospongiae</taxon>
        <taxon>Heteroscleromorpha</taxon>
        <taxon>Tetractinellida</taxon>
        <taxon>Astrophorina</taxon>
        <taxon>Geodiidae</taxon>
        <taxon>Geodia</taxon>
    </lineage>
</organism>
<evidence type="ECO:0000256" key="1">
    <source>
        <dbReference type="SAM" id="MobiDB-lite"/>
    </source>
</evidence>
<evidence type="ECO:0000313" key="3">
    <source>
        <dbReference type="Proteomes" id="UP001174909"/>
    </source>
</evidence>
<keyword evidence="2" id="KW-0547">Nucleotide-binding</keyword>
<protein>
    <submittedName>
        <fullName evidence="2">Holliday junction ATP-dependent DNA helicase RuvA</fullName>
    </submittedName>
</protein>
<gene>
    <name evidence="2" type="ORF">GBAR_LOCUS18985</name>
</gene>
<dbReference type="InterPro" id="IPR010994">
    <property type="entry name" value="RuvA_2-like"/>
</dbReference>
<keyword evidence="2" id="KW-0347">Helicase</keyword>
<comment type="caution">
    <text evidence="2">The sequence shown here is derived from an EMBL/GenBank/DDBJ whole genome shotgun (WGS) entry which is preliminary data.</text>
</comment>
<reference evidence="2" key="1">
    <citation type="submission" date="2023-03" db="EMBL/GenBank/DDBJ databases">
        <authorList>
            <person name="Steffen K."/>
            <person name="Cardenas P."/>
        </authorList>
    </citation>
    <scope>NUCLEOTIDE SEQUENCE</scope>
</reference>
<dbReference type="EMBL" id="CASHTH010002683">
    <property type="protein sequence ID" value="CAI8033665.1"/>
    <property type="molecule type" value="Genomic_DNA"/>
</dbReference>
<dbReference type="AlphaFoldDB" id="A0AA35SP40"/>
<keyword evidence="3" id="KW-1185">Reference proteome</keyword>
<accession>A0AA35SP40</accession>
<proteinExistence type="predicted"/>
<dbReference type="Gene3D" id="1.10.150.20">
    <property type="entry name" value="5' to 3' exonuclease, C-terminal subdomain"/>
    <property type="match status" value="1"/>
</dbReference>
<dbReference type="SUPFAM" id="SSF47781">
    <property type="entry name" value="RuvA domain 2-like"/>
    <property type="match status" value="1"/>
</dbReference>
<sequence length="81" mass="8383">MLTGVSGVGPRLALALLSSQSTANLQGAISQGNVESLSSAPGVGRRTAGRIVAFKSRTSWPTASPRLPQCPAPRTPRLSKR</sequence>
<feature type="region of interest" description="Disordered" evidence="1">
    <location>
        <begin position="55"/>
        <end position="81"/>
    </location>
</feature>